<accession>A0A1I3I2Z9</accession>
<dbReference type="Pfam" id="PF04290">
    <property type="entry name" value="DctQ"/>
    <property type="match status" value="1"/>
</dbReference>
<evidence type="ECO:0000256" key="4">
    <source>
        <dbReference type="ARBA" id="ARBA00022519"/>
    </source>
</evidence>
<dbReference type="GO" id="GO:0005886">
    <property type="term" value="C:plasma membrane"/>
    <property type="evidence" value="ECO:0007669"/>
    <property type="project" value="UniProtKB-SubCell"/>
</dbReference>
<evidence type="ECO:0000256" key="8">
    <source>
        <dbReference type="ARBA" id="ARBA00038436"/>
    </source>
</evidence>
<proteinExistence type="inferred from homology"/>
<comment type="subcellular location">
    <subcellularLocation>
        <location evidence="1 9">Cell inner membrane</location>
        <topology evidence="1 9">Multi-pass membrane protein</topology>
    </subcellularLocation>
</comment>
<organism evidence="11 12">
    <name type="scientific">Jannaschia pohangensis</name>
    <dbReference type="NCBI Taxonomy" id="390807"/>
    <lineage>
        <taxon>Bacteria</taxon>
        <taxon>Pseudomonadati</taxon>
        <taxon>Pseudomonadota</taxon>
        <taxon>Alphaproteobacteria</taxon>
        <taxon>Rhodobacterales</taxon>
        <taxon>Roseobacteraceae</taxon>
        <taxon>Jannaschia</taxon>
    </lineage>
</organism>
<evidence type="ECO:0000259" key="10">
    <source>
        <dbReference type="Pfam" id="PF04290"/>
    </source>
</evidence>
<dbReference type="Proteomes" id="UP000199110">
    <property type="component" value="Unassembled WGS sequence"/>
</dbReference>
<dbReference type="RefSeq" id="WP_092777313.1">
    <property type="nucleotide sequence ID" value="NZ_FORA01000001.1"/>
</dbReference>
<keyword evidence="12" id="KW-1185">Reference proteome</keyword>
<comment type="function">
    <text evidence="9">Part of the tripartite ATP-independent periplasmic (TRAP) transport system.</text>
</comment>
<comment type="similarity">
    <text evidence="8 9">Belongs to the TRAP transporter small permease family.</text>
</comment>
<dbReference type="OrthoDB" id="7843639at2"/>
<name>A0A1I3I2Z9_9RHOB</name>
<keyword evidence="7 9" id="KW-0472">Membrane</keyword>
<evidence type="ECO:0000313" key="12">
    <source>
        <dbReference type="Proteomes" id="UP000199110"/>
    </source>
</evidence>
<keyword evidence="5 9" id="KW-0812">Transmembrane</keyword>
<comment type="subunit">
    <text evidence="9">The complex comprises the extracytoplasmic solute receptor protein and the two transmembrane proteins.</text>
</comment>
<feature type="transmembrane region" description="Helical" evidence="9">
    <location>
        <begin position="92"/>
        <end position="110"/>
    </location>
</feature>
<dbReference type="PANTHER" id="PTHR35011">
    <property type="entry name" value="2,3-DIKETO-L-GULONATE TRAP TRANSPORTER SMALL PERMEASE PROTEIN YIAM"/>
    <property type="match status" value="1"/>
</dbReference>
<evidence type="ECO:0000256" key="9">
    <source>
        <dbReference type="RuleBase" id="RU369079"/>
    </source>
</evidence>
<dbReference type="GO" id="GO:0015740">
    <property type="term" value="P:C4-dicarboxylate transport"/>
    <property type="evidence" value="ECO:0007669"/>
    <property type="project" value="TreeGrafter"/>
</dbReference>
<protein>
    <recommendedName>
        <fullName evidence="9">TRAP transporter small permease protein</fullName>
    </recommendedName>
</protein>
<dbReference type="EMBL" id="FORA01000001">
    <property type="protein sequence ID" value="SFI42217.1"/>
    <property type="molecule type" value="Genomic_DNA"/>
</dbReference>
<keyword evidence="6 9" id="KW-1133">Transmembrane helix</keyword>
<dbReference type="PANTHER" id="PTHR35011:SF2">
    <property type="entry name" value="2,3-DIKETO-L-GULONATE TRAP TRANSPORTER SMALL PERMEASE PROTEIN YIAM"/>
    <property type="match status" value="1"/>
</dbReference>
<keyword evidence="3" id="KW-1003">Cell membrane</keyword>
<evidence type="ECO:0000256" key="7">
    <source>
        <dbReference type="ARBA" id="ARBA00023136"/>
    </source>
</evidence>
<feature type="domain" description="Tripartite ATP-independent periplasmic transporters DctQ component" evidence="10">
    <location>
        <begin position="30"/>
        <end position="118"/>
    </location>
</feature>
<sequence>MGTRFEPKGRIGRFVHEFEETAIAVLLGLMTLLAFVNVVLRYAFNSSLIWSLEVILILFSWLVIFGVSYAFKITSHLGVDAVTNLLPDRGKRICALLAGAVTIAYAFLLLKGSWDYWAPFAALDRTSGQWFPTGWENTRDQAWYVTDQVPPLRWLFGWLEPLINQGEVYEKMPRVVPYFILPFGSALILFRVVQAVVAVARGTRSSLIVSHEAEDEVAEAAETLKRQGA</sequence>
<gene>
    <name evidence="11" type="ORF">SAMN04488095_0795</name>
</gene>
<evidence type="ECO:0000313" key="11">
    <source>
        <dbReference type="EMBL" id="SFI42217.1"/>
    </source>
</evidence>
<dbReference type="InterPro" id="IPR055348">
    <property type="entry name" value="DctQ"/>
</dbReference>
<keyword evidence="2 9" id="KW-0813">Transport</keyword>
<evidence type="ECO:0000256" key="5">
    <source>
        <dbReference type="ARBA" id="ARBA00022692"/>
    </source>
</evidence>
<feature type="transmembrane region" description="Helical" evidence="9">
    <location>
        <begin position="178"/>
        <end position="200"/>
    </location>
</feature>
<dbReference type="GO" id="GO:0022857">
    <property type="term" value="F:transmembrane transporter activity"/>
    <property type="evidence" value="ECO:0007669"/>
    <property type="project" value="UniProtKB-UniRule"/>
</dbReference>
<evidence type="ECO:0000256" key="1">
    <source>
        <dbReference type="ARBA" id="ARBA00004429"/>
    </source>
</evidence>
<keyword evidence="4 9" id="KW-0997">Cell inner membrane</keyword>
<dbReference type="InterPro" id="IPR007387">
    <property type="entry name" value="TRAP_DctQ"/>
</dbReference>
<evidence type="ECO:0000256" key="2">
    <source>
        <dbReference type="ARBA" id="ARBA00022448"/>
    </source>
</evidence>
<dbReference type="AlphaFoldDB" id="A0A1I3I2Z9"/>
<evidence type="ECO:0000256" key="6">
    <source>
        <dbReference type="ARBA" id="ARBA00022989"/>
    </source>
</evidence>
<feature type="transmembrane region" description="Helical" evidence="9">
    <location>
        <begin position="49"/>
        <end position="71"/>
    </location>
</feature>
<evidence type="ECO:0000256" key="3">
    <source>
        <dbReference type="ARBA" id="ARBA00022475"/>
    </source>
</evidence>
<dbReference type="STRING" id="390807.SAMN04488095_0795"/>
<reference evidence="11 12" key="1">
    <citation type="submission" date="2016-10" db="EMBL/GenBank/DDBJ databases">
        <authorList>
            <person name="de Groot N.N."/>
        </authorList>
    </citation>
    <scope>NUCLEOTIDE SEQUENCE [LARGE SCALE GENOMIC DNA]</scope>
    <source>
        <strain evidence="11 12">DSM 19073</strain>
    </source>
</reference>
<feature type="transmembrane region" description="Helical" evidence="9">
    <location>
        <begin position="21"/>
        <end position="43"/>
    </location>
</feature>